<dbReference type="SUPFAM" id="SSF51735">
    <property type="entry name" value="NAD(P)-binding Rossmann-fold domains"/>
    <property type="match status" value="1"/>
</dbReference>
<gene>
    <name evidence="4" type="ORF">FJ657_00195</name>
</gene>
<dbReference type="AlphaFoldDB" id="A0A506Y6M5"/>
<accession>A0A506Y6M5</accession>
<dbReference type="PRINTS" id="PR00081">
    <property type="entry name" value="GDHRDH"/>
</dbReference>
<dbReference type="GO" id="GO:0016491">
    <property type="term" value="F:oxidoreductase activity"/>
    <property type="evidence" value="ECO:0007669"/>
    <property type="project" value="UniProtKB-KW"/>
</dbReference>
<dbReference type="EMBL" id="VHQG01000001">
    <property type="protein sequence ID" value="TPW77170.1"/>
    <property type="molecule type" value="Genomic_DNA"/>
</dbReference>
<proteinExistence type="inferred from homology"/>
<dbReference type="NCBIfam" id="NF006119">
    <property type="entry name" value="PRK08264.1-5"/>
    <property type="match status" value="1"/>
</dbReference>
<evidence type="ECO:0000313" key="4">
    <source>
        <dbReference type="EMBL" id="TPW77170.1"/>
    </source>
</evidence>
<dbReference type="OrthoDB" id="3212478at2"/>
<protein>
    <submittedName>
        <fullName evidence="4">SDR family NAD(P)-dependent oxidoreductase</fullName>
    </submittedName>
</protein>
<dbReference type="Proteomes" id="UP000316252">
    <property type="component" value="Unassembled WGS sequence"/>
</dbReference>
<evidence type="ECO:0000256" key="1">
    <source>
        <dbReference type="ARBA" id="ARBA00006484"/>
    </source>
</evidence>
<dbReference type="Gene3D" id="3.40.50.720">
    <property type="entry name" value="NAD(P)-binding Rossmann-like Domain"/>
    <property type="match status" value="1"/>
</dbReference>
<name>A0A506Y6M5_9MICO</name>
<keyword evidence="5" id="KW-1185">Reference proteome</keyword>
<evidence type="ECO:0000313" key="5">
    <source>
        <dbReference type="Proteomes" id="UP000316252"/>
    </source>
</evidence>
<dbReference type="GO" id="GO:0016020">
    <property type="term" value="C:membrane"/>
    <property type="evidence" value="ECO:0007669"/>
    <property type="project" value="TreeGrafter"/>
</dbReference>
<dbReference type="PANTHER" id="PTHR44196">
    <property type="entry name" value="DEHYDROGENASE/REDUCTASE SDR FAMILY MEMBER 7B"/>
    <property type="match status" value="1"/>
</dbReference>
<dbReference type="InterPro" id="IPR002347">
    <property type="entry name" value="SDR_fam"/>
</dbReference>
<keyword evidence="2" id="KW-0560">Oxidoreductase</keyword>
<dbReference type="InterPro" id="IPR036291">
    <property type="entry name" value="NAD(P)-bd_dom_sf"/>
</dbReference>
<sequence>MKIDGTVALVTGANRGIGRQLAAQLRDRGASVWAAARNPDSIDLDGVRPLRLDITDPGQVAAAAAQAGDVQLLINNAGIATRQDLIAGDLDLVRLEMETHYFGTLSMARAFAPVLAANGGGAIANVLSALSWFSTLGAGAYAPAKAAEWALTAGIRLELAGQGTQVTGIHLGAADTDIMAGYDGPMVSPAEVARVALDGIENGDIEVLVDEWSRHVKGAVTDPVAFYGEQLAQLRGPRD</sequence>
<reference evidence="4 5" key="1">
    <citation type="submission" date="2019-06" db="EMBL/GenBank/DDBJ databases">
        <authorList>
            <person name="Li F."/>
        </authorList>
    </citation>
    <scope>NUCLEOTIDE SEQUENCE [LARGE SCALE GENOMIC DNA]</scope>
    <source>
        <strain evidence="4 5">10F1D-1</strain>
    </source>
</reference>
<dbReference type="Pfam" id="PF00106">
    <property type="entry name" value="adh_short"/>
    <property type="match status" value="1"/>
</dbReference>
<evidence type="ECO:0000256" key="3">
    <source>
        <dbReference type="RuleBase" id="RU000363"/>
    </source>
</evidence>
<dbReference type="PRINTS" id="PR00080">
    <property type="entry name" value="SDRFAMILY"/>
</dbReference>
<dbReference type="PANTHER" id="PTHR44196:SF1">
    <property type="entry name" value="DEHYDROGENASE_REDUCTASE SDR FAMILY MEMBER 7B"/>
    <property type="match status" value="1"/>
</dbReference>
<comment type="caution">
    <text evidence="4">The sequence shown here is derived from an EMBL/GenBank/DDBJ whole genome shotgun (WGS) entry which is preliminary data.</text>
</comment>
<comment type="similarity">
    <text evidence="1 3">Belongs to the short-chain dehydrogenases/reductases (SDR) family.</text>
</comment>
<evidence type="ECO:0000256" key="2">
    <source>
        <dbReference type="ARBA" id="ARBA00023002"/>
    </source>
</evidence>
<dbReference type="RefSeq" id="WP_141161698.1">
    <property type="nucleotide sequence ID" value="NZ_VHQG01000001.1"/>
</dbReference>
<organism evidence="4 5">
    <name type="scientific">Schumannella soli</name>
    <dbReference type="NCBI Taxonomy" id="2590779"/>
    <lineage>
        <taxon>Bacteria</taxon>
        <taxon>Bacillati</taxon>
        <taxon>Actinomycetota</taxon>
        <taxon>Actinomycetes</taxon>
        <taxon>Micrococcales</taxon>
        <taxon>Microbacteriaceae</taxon>
        <taxon>Schumannella</taxon>
    </lineage>
</organism>